<dbReference type="Proteomes" id="UP000007350">
    <property type="component" value="Unassembled WGS sequence"/>
</dbReference>
<reference evidence="2 3" key="1">
    <citation type="journal article" date="2012" name="BMC Genomics">
        <title>Comparative genomic analysis of human infective Trypanosoma cruzi lineages with the bat-restricted subspecies T. cruzi marinkellei.</title>
        <authorList>
            <person name="Franzen O."/>
            <person name="Talavera-Lopez C."/>
            <person name="Ochaya S."/>
            <person name="Butler C.E."/>
            <person name="Messenger L.A."/>
            <person name="Lewis M.D."/>
            <person name="Llewellyn M.S."/>
            <person name="Marinkelle C.J."/>
            <person name="Tyler K.M."/>
            <person name="Miles M.A."/>
            <person name="Andersson B."/>
        </authorList>
    </citation>
    <scope>NUCLEOTIDE SEQUENCE [LARGE SCALE GENOMIC DNA]</scope>
    <source>
        <strain evidence="2 3">B7</strain>
    </source>
</reference>
<organism evidence="2 3">
    <name type="scientific">Trypanosoma cruzi marinkellei</name>
    <dbReference type="NCBI Taxonomy" id="85056"/>
    <lineage>
        <taxon>Eukaryota</taxon>
        <taxon>Discoba</taxon>
        <taxon>Euglenozoa</taxon>
        <taxon>Kinetoplastea</taxon>
        <taxon>Metakinetoplastina</taxon>
        <taxon>Trypanosomatida</taxon>
        <taxon>Trypanosomatidae</taxon>
        <taxon>Trypanosoma</taxon>
        <taxon>Schizotrypanum</taxon>
    </lineage>
</organism>
<feature type="region of interest" description="Disordered" evidence="1">
    <location>
        <begin position="91"/>
        <end position="113"/>
    </location>
</feature>
<feature type="compositionally biased region" description="Polar residues" evidence="1">
    <location>
        <begin position="96"/>
        <end position="106"/>
    </location>
</feature>
<evidence type="ECO:0000313" key="3">
    <source>
        <dbReference type="Proteomes" id="UP000007350"/>
    </source>
</evidence>
<gene>
    <name evidence="2" type="ORF">MOQ_004517</name>
</gene>
<dbReference type="InterPro" id="IPR008978">
    <property type="entry name" value="HSP20-like_chaperone"/>
</dbReference>
<feature type="region of interest" description="Disordered" evidence="1">
    <location>
        <begin position="1"/>
        <end position="75"/>
    </location>
</feature>
<evidence type="ECO:0008006" key="4">
    <source>
        <dbReference type="Google" id="ProtNLM"/>
    </source>
</evidence>
<keyword evidence="3" id="KW-1185">Reference proteome</keyword>
<dbReference type="Gene3D" id="2.60.40.790">
    <property type="match status" value="1"/>
</dbReference>
<proteinExistence type="predicted"/>
<evidence type="ECO:0000313" key="2">
    <source>
        <dbReference type="EMBL" id="EKF31642.1"/>
    </source>
</evidence>
<name>K2NRQ3_TRYCR</name>
<sequence length="306" mass="34892">MTLRQTKQRRDMTSGIDYSKWEKFCESDESDGSDGAPGNKPRITRLKYPSRVTVGPNGVHMENTPPIATTSPFNEGIDGTINKKTATAATTTTNTSSVMGPHSQQNTRKDVRRDDEAEEDEMMYHNLTRNGGREGQSHLWSQTRDTASVSFILPSMSTRAKEIMNFRLYSEEQPDRTSACVLTFGVKGVEGERRFVFRYPIKVDNDVVEGCWQLHSLHSKSLRLMVVQLVKESVAVGMALWWDRCFVTDQTTVDTRTLVDRSGSEAVRGEQFQRAWEEAHEEFKKRVNERHCRQPATGEEEEEFIE</sequence>
<comment type="caution">
    <text evidence="2">The sequence shown here is derived from an EMBL/GenBank/DDBJ whole genome shotgun (WGS) entry which is preliminary data.</text>
</comment>
<evidence type="ECO:0000256" key="1">
    <source>
        <dbReference type="SAM" id="MobiDB-lite"/>
    </source>
</evidence>
<dbReference type="AlphaFoldDB" id="K2NRQ3"/>
<accession>K2NRQ3</accession>
<dbReference type="EMBL" id="AHKC01010681">
    <property type="protein sequence ID" value="EKF31642.1"/>
    <property type="molecule type" value="Genomic_DNA"/>
</dbReference>
<dbReference type="SUPFAM" id="SSF49764">
    <property type="entry name" value="HSP20-like chaperones"/>
    <property type="match status" value="1"/>
</dbReference>
<dbReference type="OrthoDB" id="272565at2759"/>
<protein>
    <recommendedName>
        <fullName evidence="4">CS domain-containing protein</fullName>
    </recommendedName>
</protein>